<reference evidence="2" key="1">
    <citation type="submission" date="2018-02" db="EMBL/GenBank/DDBJ databases">
        <authorList>
            <person name="Moore K."/>
            <person name="Momper L."/>
        </authorList>
    </citation>
    <scope>NUCLEOTIDE SEQUENCE [LARGE SCALE GENOMIC DNA]</scope>
    <source>
        <strain evidence="2">ULC18</strain>
    </source>
</reference>
<dbReference type="RefSeq" id="WP_106259367.1">
    <property type="nucleotide sequence ID" value="NZ_CAWNSW010000032.1"/>
</dbReference>
<comment type="caution">
    <text evidence="1">The sequence shown here is derived from an EMBL/GenBank/DDBJ whole genome shotgun (WGS) entry which is preliminary data.</text>
</comment>
<dbReference type="Proteomes" id="UP000239576">
    <property type="component" value="Unassembled WGS sequence"/>
</dbReference>
<organism evidence="1 2">
    <name type="scientific">Stenomitos frigidus ULC18</name>
    <dbReference type="NCBI Taxonomy" id="2107698"/>
    <lineage>
        <taxon>Bacteria</taxon>
        <taxon>Bacillati</taxon>
        <taxon>Cyanobacteriota</taxon>
        <taxon>Cyanophyceae</taxon>
        <taxon>Leptolyngbyales</taxon>
        <taxon>Leptolyngbyaceae</taxon>
        <taxon>Stenomitos</taxon>
    </lineage>
</organism>
<sequence>MPLELTTNDLLMLEQYRLQRFRSFFFSALISCPLCLNANNTLVIHCLEPELVDRLLSQIDQLRWYARIVLGVHCLAIRFIQEEIYRTATDIAAF</sequence>
<protein>
    <submittedName>
        <fullName evidence="1">Uncharacterized protein</fullName>
    </submittedName>
</protein>
<keyword evidence="2" id="KW-1185">Reference proteome</keyword>
<dbReference type="AlphaFoldDB" id="A0A2T1DXA0"/>
<name>A0A2T1DXA0_9CYAN</name>
<dbReference type="EMBL" id="PVWK01000132">
    <property type="protein sequence ID" value="PSB25128.1"/>
    <property type="molecule type" value="Genomic_DNA"/>
</dbReference>
<gene>
    <name evidence="1" type="ORF">C7B82_24445</name>
</gene>
<evidence type="ECO:0000313" key="2">
    <source>
        <dbReference type="Proteomes" id="UP000239576"/>
    </source>
</evidence>
<proteinExistence type="predicted"/>
<reference evidence="1 2" key="2">
    <citation type="submission" date="2018-03" db="EMBL/GenBank/DDBJ databases">
        <title>The ancient ancestry and fast evolution of plastids.</title>
        <authorList>
            <person name="Moore K.R."/>
            <person name="Magnabosco C."/>
            <person name="Momper L."/>
            <person name="Gold D.A."/>
            <person name="Bosak T."/>
            <person name="Fournier G.P."/>
        </authorList>
    </citation>
    <scope>NUCLEOTIDE SEQUENCE [LARGE SCALE GENOMIC DNA]</scope>
    <source>
        <strain evidence="1 2">ULC18</strain>
    </source>
</reference>
<dbReference type="OrthoDB" id="531733at2"/>
<accession>A0A2T1DXA0</accession>
<evidence type="ECO:0000313" key="1">
    <source>
        <dbReference type="EMBL" id="PSB25128.1"/>
    </source>
</evidence>